<organism evidence="2 3">
    <name type="scientific">Microbacterium resistens</name>
    <dbReference type="NCBI Taxonomy" id="156977"/>
    <lineage>
        <taxon>Bacteria</taxon>
        <taxon>Bacillati</taxon>
        <taxon>Actinomycetota</taxon>
        <taxon>Actinomycetes</taxon>
        <taxon>Micrococcales</taxon>
        <taxon>Microbacteriaceae</taxon>
        <taxon>Microbacterium</taxon>
    </lineage>
</organism>
<keyword evidence="3" id="KW-1185">Reference proteome</keyword>
<feature type="transmembrane region" description="Helical" evidence="1">
    <location>
        <begin position="5"/>
        <end position="24"/>
    </location>
</feature>
<keyword evidence="1" id="KW-0472">Membrane</keyword>
<protein>
    <submittedName>
        <fullName evidence="2">Uncharacterized protein</fullName>
    </submittedName>
</protein>
<evidence type="ECO:0000313" key="3">
    <source>
        <dbReference type="Proteomes" id="UP001199642"/>
    </source>
</evidence>
<keyword evidence="1" id="KW-1133">Transmembrane helix</keyword>
<proteinExistence type="predicted"/>
<dbReference type="RefSeq" id="WP_231820751.1">
    <property type="nucleotide sequence ID" value="NZ_CP082781.1"/>
</dbReference>
<sequence>MSTLVFRVSAVVGSLVVVGIIIWVDVATSVWQNYAVVSGLAGGLVTFLLTAAVVDKVIARSIHERWAPVTRLALGDLRRSLAADPRDPAAGMRRLPDPDPASARALVDAAAEERDAIAAALGRWSSFLAASADVAGVMDALAELAERLDRIDEHARRIDAGPAGSAALLVELRGEIAGYRAAGDALFHHLGAALDGYRFPRRTGSRRAAIAQPG</sequence>
<keyword evidence="1" id="KW-0812">Transmembrane</keyword>
<dbReference type="Proteomes" id="UP001199642">
    <property type="component" value="Chromosome"/>
</dbReference>
<reference evidence="2 3" key="1">
    <citation type="submission" date="2023-01" db="EMBL/GenBank/DDBJ databases">
        <title>Characterization of estradiol degrading bacteria Microbacterium sp. MZT7 and reveal degrading genes through genome analysis.</title>
        <authorList>
            <person name="Hao P."/>
            <person name="Gao Y."/>
        </authorList>
    </citation>
    <scope>NUCLEOTIDE SEQUENCE [LARGE SCALE GENOMIC DNA]</scope>
    <source>
        <strain evidence="2 3">MZT7</strain>
    </source>
</reference>
<evidence type="ECO:0000313" key="2">
    <source>
        <dbReference type="EMBL" id="UGS27370.1"/>
    </source>
</evidence>
<evidence type="ECO:0000256" key="1">
    <source>
        <dbReference type="SAM" id="Phobius"/>
    </source>
</evidence>
<accession>A0ABY3RVQ6</accession>
<gene>
    <name evidence="2" type="ORF">K8F61_03965</name>
</gene>
<feature type="transmembrane region" description="Helical" evidence="1">
    <location>
        <begin position="30"/>
        <end position="54"/>
    </location>
</feature>
<name>A0ABY3RVQ6_9MICO</name>
<dbReference type="EMBL" id="CP082781">
    <property type="protein sequence ID" value="UGS27370.1"/>
    <property type="molecule type" value="Genomic_DNA"/>
</dbReference>